<dbReference type="SMART" id="SM00014">
    <property type="entry name" value="acidPPc"/>
    <property type="match status" value="1"/>
</dbReference>
<feature type="transmembrane region" description="Helical" evidence="4">
    <location>
        <begin position="388"/>
        <end position="410"/>
    </location>
</feature>
<dbReference type="InterPro" id="IPR015797">
    <property type="entry name" value="NUDIX_hydrolase-like_dom_sf"/>
</dbReference>
<evidence type="ECO:0000259" key="6">
    <source>
        <dbReference type="SMART" id="SM00014"/>
    </source>
</evidence>
<dbReference type="Pfam" id="PF01569">
    <property type="entry name" value="PAP2"/>
    <property type="match status" value="1"/>
</dbReference>
<feature type="signal peptide" evidence="5">
    <location>
        <begin position="1"/>
        <end position="20"/>
    </location>
</feature>
<dbReference type="EMBL" id="FOWR01000007">
    <property type="protein sequence ID" value="SFP06214.1"/>
    <property type="molecule type" value="Genomic_DNA"/>
</dbReference>
<dbReference type="GeneID" id="35872162"/>
<feature type="transmembrane region" description="Helical" evidence="4">
    <location>
        <begin position="365"/>
        <end position="382"/>
    </location>
</feature>
<dbReference type="Pfam" id="PF00293">
    <property type="entry name" value="NUDIX"/>
    <property type="match status" value="1"/>
</dbReference>
<keyword evidence="4" id="KW-0812">Transmembrane</keyword>
<comment type="catalytic activity">
    <reaction evidence="3">
        <text>di-trans,octa-cis-undecaprenyl diphosphate + H2O = di-trans,octa-cis-undecaprenyl phosphate + phosphate + H(+)</text>
        <dbReference type="Rhea" id="RHEA:28094"/>
        <dbReference type="ChEBI" id="CHEBI:15377"/>
        <dbReference type="ChEBI" id="CHEBI:15378"/>
        <dbReference type="ChEBI" id="CHEBI:43474"/>
        <dbReference type="ChEBI" id="CHEBI:58405"/>
        <dbReference type="ChEBI" id="CHEBI:60392"/>
        <dbReference type="EC" id="3.6.1.27"/>
    </reaction>
</comment>
<dbReference type="InterPro" id="IPR000086">
    <property type="entry name" value="NUDIX_hydrolase_dom"/>
</dbReference>
<gene>
    <name evidence="7" type="ORF">SAMN03084138_01229</name>
</gene>
<feature type="transmembrane region" description="Helical" evidence="4">
    <location>
        <begin position="422"/>
        <end position="443"/>
    </location>
</feature>
<keyword evidence="4" id="KW-1133">Transmembrane helix</keyword>
<dbReference type="Gene3D" id="3.90.79.10">
    <property type="entry name" value="Nucleoside Triphosphate Pyrophosphohydrolase"/>
    <property type="match status" value="1"/>
</dbReference>
<dbReference type="SUPFAM" id="SSF48317">
    <property type="entry name" value="Acid phosphatase/Vanadium-dependent haloperoxidase"/>
    <property type="match status" value="1"/>
</dbReference>
<accession>A0A1I5M9F1</accession>
<protein>
    <recommendedName>
        <fullName evidence="1">undecaprenyl-diphosphate phosphatase</fullName>
        <ecNumber evidence="1">3.6.1.27</ecNumber>
    </recommendedName>
    <alternativeName>
        <fullName evidence="2">Undecaprenyl pyrophosphate phosphatase</fullName>
    </alternativeName>
</protein>
<feature type="transmembrane region" description="Helical" evidence="4">
    <location>
        <begin position="244"/>
        <end position="262"/>
    </location>
</feature>
<evidence type="ECO:0000256" key="4">
    <source>
        <dbReference type="SAM" id="Phobius"/>
    </source>
</evidence>
<feature type="transmembrane region" description="Helical" evidence="4">
    <location>
        <begin position="336"/>
        <end position="353"/>
    </location>
</feature>
<dbReference type="CDD" id="cd01610">
    <property type="entry name" value="PAP2_like"/>
    <property type="match status" value="1"/>
</dbReference>
<dbReference type="RefSeq" id="WP_074925857.1">
    <property type="nucleotide sequence ID" value="NZ_FOWR01000007.1"/>
</dbReference>
<keyword evidence="5" id="KW-0732">Signal</keyword>
<evidence type="ECO:0000256" key="5">
    <source>
        <dbReference type="SAM" id="SignalP"/>
    </source>
</evidence>
<dbReference type="SUPFAM" id="SSF55811">
    <property type="entry name" value="Nudix"/>
    <property type="match status" value="1"/>
</dbReference>
<feature type="chain" id="PRO_5010381582" description="undecaprenyl-diphosphate phosphatase" evidence="5">
    <location>
        <begin position="21"/>
        <end position="481"/>
    </location>
</feature>
<evidence type="ECO:0000313" key="7">
    <source>
        <dbReference type="EMBL" id="SFP06214.1"/>
    </source>
</evidence>
<dbReference type="InterPro" id="IPR036938">
    <property type="entry name" value="PAP2/HPO_sf"/>
</dbReference>
<dbReference type="InterPro" id="IPR000326">
    <property type="entry name" value="PAP2/HPO"/>
</dbReference>
<evidence type="ECO:0000256" key="3">
    <source>
        <dbReference type="ARBA" id="ARBA00047594"/>
    </source>
</evidence>
<dbReference type="AlphaFoldDB" id="A0A1I5M9F1"/>
<dbReference type="PANTHER" id="PTHR14969">
    <property type="entry name" value="SPHINGOSINE-1-PHOSPHATE PHOSPHOHYDROLASE"/>
    <property type="match status" value="1"/>
</dbReference>
<dbReference type="PANTHER" id="PTHR14969:SF13">
    <property type="entry name" value="AT30094P"/>
    <property type="match status" value="1"/>
</dbReference>
<reference evidence="7 8" key="1">
    <citation type="submission" date="2016-10" db="EMBL/GenBank/DDBJ databases">
        <authorList>
            <person name="de Groot N.N."/>
        </authorList>
    </citation>
    <scope>NUCLEOTIDE SEQUENCE [LARGE SCALE GENOMIC DNA]</scope>
    <source>
        <strain evidence="7 8">DSM 15893</strain>
    </source>
</reference>
<evidence type="ECO:0000313" key="8">
    <source>
        <dbReference type="Proteomes" id="UP000182692"/>
    </source>
</evidence>
<feature type="domain" description="Phosphatidic acid phosphatase type 2/haloperoxidase" evidence="6">
    <location>
        <begin position="238"/>
        <end position="351"/>
    </location>
</feature>
<proteinExistence type="predicted"/>
<sequence length="481" mass="51722">MMRNTLLFLFLSFISLLTLSATNDAQQIKGAACFVSDAQGRVLVTRDILNNRISIPGGYVDTDTPSDAAVRETLEETGIAVKALGELVRQDNAIIYDCVALSPIPVHDTASQDYEIQQAAVAAWNAEHFGREVRAVFMMKPNDTMLKDARFPKQVAMFPELLLSATPSTLDISPNFSHKASAFTVWNAGLNRHVQQFIEGLPPFLSSLVSQGLFAASALGNGALFFLLLPVAMATGGLKRTASVALVAVLVTVITHFGKLHFAVPRPFYVFPDLQRDLASGFAFPSGHTATAFAVWGLVYSWVKQTGKNALWVWLAPATLVALSRVYLGVHYVTDVLAGAVVGALSLAIVLYFSRVAHRGTPLILKARLWFAVALFIAPFAATQIQPSFLYCMLLAFAFALSLCVSKHAVTHGDTPLGKRGFMWSLAGLVVLAGMAFGVGQWSTSSIEILIAHASVAIALSVWLVVITPRLSLTSSAPSAN</sequence>
<dbReference type="STRING" id="1121869.SAMN03084138_01229"/>
<dbReference type="GO" id="GO:0050380">
    <property type="term" value="F:undecaprenyl-diphosphatase activity"/>
    <property type="evidence" value="ECO:0007669"/>
    <property type="project" value="UniProtKB-EC"/>
</dbReference>
<feature type="transmembrane region" description="Helical" evidence="4">
    <location>
        <begin position="212"/>
        <end position="232"/>
    </location>
</feature>
<dbReference type="OrthoDB" id="5918940at2"/>
<keyword evidence="4" id="KW-0472">Membrane</keyword>
<feature type="transmembrane region" description="Helical" evidence="4">
    <location>
        <begin position="449"/>
        <end position="467"/>
    </location>
</feature>
<organism evidence="7 8">
    <name type="scientific">Enterovibrio norvegicus DSM 15893</name>
    <dbReference type="NCBI Taxonomy" id="1121869"/>
    <lineage>
        <taxon>Bacteria</taxon>
        <taxon>Pseudomonadati</taxon>
        <taxon>Pseudomonadota</taxon>
        <taxon>Gammaproteobacteria</taxon>
        <taxon>Vibrionales</taxon>
        <taxon>Vibrionaceae</taxon>
        <taxon>Enterovibrio</taxon>
    </lineage>
</organism>
<feature type="transmembrane region" description="Helical" evidence="4">
    <location>
        <begin position="282"/>
        <end position="303"/>
    </location>
</feature>
<evidence type="ECO:0000256" key="2">
    <source>
        <dbReference type="ARBA" id="ARBA00032707"/>
    </source>
</evidence>
<dbReference type="GO" id="GO:0042392">
    <property type="term" value="F:sphingosine-1-phosphate phosphatase activity"/>
    <property type="evidence" value="ECO:0007669"/>
    <property type="project" value="TreeGrafter"/>
</dbReference>
<dbReference type="Proteomes" id="UP000182692">
    <property type="component" value="Unassembled WGS sequence"/>
</dbReference>
<name>A0A1I5M9F1_9GAMM</name>
<feature type="transmembrane region" description="Helical" evidence="4">
    <location>
        <begin position="310"/>
        <end position="330"/>
    </location>
</feature>
<dbReference type="EC" id="3.6.1.27" evidence="1"/>
<evidence type="ECO:0000256" key="1">
    <source>
        <dbReference type="ARBA" id="ARBA00012374"/>
    </source>
</evidence>
<dbReference type="CDD" id="cd02883">
    <property type="entry name" value="NUDIX_Hydrolase"/>
    <property type="match status" value="1"/>
</dbReference>
<dbReference type="Gene3D" id="1.20.144.10">
    <property type="entry name" value="Phosphatidic acid phosphatase type 2/haloperoxidase"/>
    <property type="match status" value="1"/>
</dbReference>